<protein>
    <recommendedName>
        <fullName evidence="7">TCP domain-containing protein</fullName>
    </recommendedName>
</protein>
<gene>
    <name evidence="8" type="ORF">EJB05_19101</name>
</gene>
<dbReference type="GO" id="GO:0043565">
    <property type="term" value="F:sequence-specific DNA binding"/>
    <property type="evidence" value="ECO:0007669"/>
    <property type="project" value="TreeGrafter"/>
</dbReference>
<proteinExistence type="predicted"/>
<dbReference type="Pfam" id="PF03634">
    <property type="entry name" value="TCP"/>
    <property type="match status" value="1"/>
</dbReference>
<evidence type="ECO:0000313" key="9">
    <source>
        <dbReference type="Proteomes" id="UP000324897"/>
    </source>
</evidence>
<name>A0A5J9UWU2_9POAL</name>
<sequence>MTTRPDGGGGGGGDKQLTIEWLLRQAEPSIIAATGTGTTPASFSTSSPSSLRSSSSNSAQAQPLSASPTGHVLPHAAPFILGKRVRGADDDAANEVTAAAVGPAPGFWALPARADFAQLWSFAAAPDMMVAAAAPGEAETSTCSHPSPADPPAPERPPPRPDGPRRKAPAKEAVCPKKKMMMKIHLSLCTHGGQNMPATAPSTPVCSVLLLIGNKEEEKKGSSALPQTNKTRKAVSGWM</sequence>
<dbReference type="AlphaFoldDB" id="A0A5J9UWU2"/>
<feature type="domain" description="TCP" evidence="7">
    <location>
        <begin position="18"/>
        <end position="62"/>
    </location>
</feature>
<evidence type="ECO:0000256" key="5">
    <source>
        <dbReference type="ARBA" id="ARBA00023242"/>
    </source>
</evidence>
<reference evidence="8 9" key="1">
    <citation type="journal article" date="2019" name="Sci. Rep.">
        <title>A high-quality genome of Eragrostis curvula grass provides insights into Poaceae evolution and supports new strategies to enhance forage quality.</title>
        <authorList>
            <person name="Carballo J."/>
            <person name="Santos B.A.C.M."/>
            <person name="Zappacosta D."/>
            <person name="Garbus I."/>
            <person name="Selva J.P."/>
            <person name="Gallo C.A."/>
            <person name="Diaz A."/>
            <person name="Albertini E."/>
            <person name="Caccamo M."/>
            <person name="Echenique V."/>
        </authorList>
    </citation>
    <scope>NUCLEOTIDE SEQUENCE [LARGE SCALE GENOMIC DNA]</scope>
    <source>
        <strain evidence="9">cv. Victoria</strain>
        <tissue evidence="8">Leaf</tissue>
    </source>
</reference>
<dbReference type="Gramene" id="TVU27607">
    <property type="protein sequence ID" value="TVU27607"/>
    <property type="gene ID" value="EJB05_19101"/>
</dbReference>
<comment type="caution">
    <text evidence="8">The sequence shown here is derived from an EMBL/GenBank/DDBJ whole genome shotgun (WGS) entry which is preliminary data.</text>
</comment>
<feature type="region of interest" description="Disordered" evidence="6">
    <location>
        <begin position="217"/>
        <end position="239"/>
    </location>
</feature>
<keyword evidence="5" id="KW-0539">Nucleus</keyword>
<keyword evidence="2" id="KW-0805">Transcription regulation</keyword>
<dbReference type="Proteomes" id="UP000324897">
    <property type="component" value="Chromosome 1"/>
</dbReference>
<evidence type="ECO:0000313" key="8">
    <source>
        <dbReference type="EMBL" id="TVU27607.1"/>
    </source>
</evidence>
<dbReference type="PANTHER" id="PTHR31072">
    <property type="entry name" value="TRANSCRIPTION FACTOR TCP4-RELATED"/>
    <property type="match status" value="1"/>
</dbReference>
<evidence type="ECO:0000256" key="1">
    <source>
        <dbReference type="ARBA" id="ARBA00004123"/>
    </source>
</evidence>
<feature type="non-terminal residue" evidence="8">
    <location>
        <position position="1"/>
    </location>
</feature>
<evidence type="ECO:0000256" key="2">
    <source>
        <dbReference type="ARBA" id="ARBA00023015"/>
    </source>
</evidence>
<dbReference type="PANTHER" id="PTHR31072:SF239">
    <property type="entry name" value="TRANSCRIPTION FACTOR TCP21-RELATED"/>
    <property type="match status" value="1"/>
</dbReference>
<keyword evidence="9" id="KW-1185">Reference proteome</keyword>
<dbReference type="InterPro" id="IPR005333">
    <property type="entry name" value="Transcription_factor_TCP"/>
</dbReference>
<evidence type="ECO:0000256" key="4">
    <source>
        <dbReference type="ARBA" id="ARBA00023163"/>
    </source>
</evidence>
<feature type="region of interest" description="Disordered" evidence="6">
    <location>
        <begin position="135"/>
        <end position="173"/>
    </location>
</feature>
<feature type="compositionally biased region" description="Low complexity" evidence="6">
    <location>
        <begin position="30"/>
        <end position="69"/>
    </location>
</feature>
<evidence type="ECO:0000256" key="3">
    <source>
        <dbReference type="ARBA" id="ARBA00023125"/>
    </source>
</evidence>
<keyword evidence="3" id="KW-0238">DNA-binding</keyword>
<organism evidence="8 9">
    <name type="scientific">Eragrostis curvula</name>
    <name type="common">weeping love grass</name>
    <dbReference type="NCBI Taxonomy" id="38414"/>
    <lineage>
        <taxon>Eukaryota</taxon>
        <taxon>Viridiplantae</taxon>
        <taxon>Streptophyta</taxon>
        <taxon>Embryophyta</taxon>
        <taxon>Tracheophyta</taxon>
        <taxon>Spermatophyta</taxon>
        <taxon>Magnoliopsida</taxon>
        <taxon>Liliopsida</taxon>
        <taxon>Poales</taxon>
        <taxon>Poaceae</taxon>
        <taxon>PACMAD clade</taxon>
        <taxon>Chloridoideae</taxon>
        <taxon>Eragrostideae</taxon>
        <taxon>Eragrostidinae</taxon>
        <taxon>Eragrostis</taxon>
    </lineage>
</organism>
<dbReference type="OrthoDB" id="1911901at2759"/>
<dbReference type="EMBL" id="RWGY01000011">
    <property type="protein sequence ID" value="TVU27607.1"/>
    <property type="molecule type" value="Genomic_DNA"/>
</dbReference>
<dbReference type="GO" id="GO:0005634">
    <property type="term" value="C:nucleus"/>
    <property type="evidence" value="ECO:0007669"/>
    <property type="project" value="UniProtKB-SubCell"/>
</dbReference>
<evidence type="ECO:0000259" key="7">
    <source>
        <dbReference type="Pfam" id="PF03634"/>
    </source>
</evidence>
<evidence type="ECO:0000256" key="6">
    <source>
        <dbReference type="SAM" id="MobiDB-lite"/>
    </source>
</evidence>
<keyword evidence="4" id="KW-0804">Transcription</keyword>
<feature type="region of interest" description="Disordered" evidence="6">
    <location>
        <begin position="30"/>
        <end position="70"/>
    </location>
</feature>
<accession>A0A5J9UWU2</accession>
<dbReference type="InterPro" id="IPR017887">
    <property type="entry name" value="TF_TCP_subgr"/>
</dbReference>
<comment type="subcellular location">
    <subcellularLocation>
        <location evidence="1">Nucleus</location>
    </subcellularLocation>
</comment>
<dbReference type="GO" id="GO:0003700">
    <property type="term" value="F:DNA-binding transcription factor activity"/>
    <property type="evidence" value="ECO:0007669"/>
    <property type="project" value="InterPro"/>
</dbReference>